<name>A0A3D9V4E4_THECX</name>
<dbReference type="EMBL" id="QTUC01000001">
    <property type="protein sequence ID" value="REF36608.1"/>
    <property type="molecule type" value="Genomic_DNA"/>
</dbReference>
<sequence>MLVLTIDQRDSRHDLDRVEELLRRLKSRPEVGRLVRPFERTAGDEVQGLLDRPDDAVAVILDLVRAGTWYVGVGLGAVRQPVPPSVRAASGPAFVHAREAVQRAKASASRLAVVGPDPVSASDAEALLALLAAVIQRRSPQGWEVADLMERGLTQKEVATRLGISPQAVSQRLRAALWHEEHRARPLAGRLLAWADR</sequence>
<dbReference type="SUPFAM" id="SSF88659">
    <property type="entry name" value="Sigma3 and sigma4 domains of RNA polymerase sigma factors"/>
    <property type="match status" value="1"/>
</dbReference>
<dbReference type="InterPro" id="IPR001387">
    <property type="entry name" value="Cro/C1-type_HTH"/>
</dbReference>
<dbReference type="PROSITE" id="PS50943">
    <property type="entry name" value="HTH_CROC1"/>
    <property type="match status" value="1"/>
</dbReference>
<dbReference type="Pfam" id="PF16264">
    <property type="entry name" value="SatD"/>
    <property type="match status" value="1"/>
</dbReference>
<comment type="caution">
    <text evidence="2">The sequence shown here is derived from an EMBL/GenBank/DDBJ whole genome shotgun (WGS) entry which is preliminary data.</text>
</comment>
<keyword evidence="3" id="KW-1185">Reference proteome</keyword>
<dbReference type="RefSeq" id="WP_115850218.1">
    <property type="nucleotide sequence ID" value="NZ_QTUC01000001.1"/>
</dbReference>
<dbReference type="Gene3D" id="1.10.10.10">
    <property type="entry name" value="Winged helix-like DNA-binding domain superfamily/Winged helix DNA-binding domain"/>
    <property type="match status" value="1"/>
</dbReference>
<dbReference type="OrthoDB" id="5184241at2"/>
<accession>A0A3D9V4E4</accession>
<dbReference type="Proteomes" id="UP000256485">
    <property type="component" value="Unassembled WGS sequence"/>
</dbReference>
<proteinExistence type="predicted"/>
<evidence type="ECO:0000259" key="1">
    <source>
        <dbReference type="PROSITE" id="PS50943"/>
    </source>
</evidence>
<feature type="domain" description="HTH cro/C1-type" evidence="1">
    <location>
        <begin position="150"/>
        <end position="171"/>
    </location>
</feature>
<evidence type="ECO:0000313" key="2">
    <source>
        <dbReference type="EMBL" id="REF36608.1"/>
    </source>
</evidence>
<reference evidence="2 3" key="1">
    <citation type="submission" date="2018-08" db="EMBL/GenBank/DDBJ databases">
        <title>Sequencing the genomes of 1000 actinobacteria strains.</title>
        <authorList>
            <person name="Klenk H.-P."/>
        </authorList>
    </citation>
    <scope>NUCLEOTIDE SEQUENCE [LARGE SCALE GENOMIC DNA]</scope>
    <source>
        <strain evidence="2 3">DSM 22891</strain>
    </source>
</reference>
<dbReference type="AlphaFoldDB" id="A0A3D9V4E4"/>
<dbReference type="InterPro" id="IPR032580">
    <property type="entry name" value="SatD"/>
</dbReference>
<organism evidence="2 3">
    <name type="scientific">Thermasporomyces composti</name>
    <dbReference type="NCBI Taxonomy" id="696763"/>
    <lineage>
        <taxon>Bacteria</taxon>
        <taxon>Bacillati</taxon>
        <taxon>Actinomycetota</taxon>
        <taxon>Actinomycetes</taxon>
        <taxon>Propionibacteriales</taxon>
        <taxon>Nocardioidaceae</taxon>
        <taxon>Thermasporomyces</taxon>
    </lineage>
</organism>
<protein>
    <submittedName>
        <fullName evidence="2">SatD family protein</fullName>
    </submittedName>
</protein>
<dbReference type="InterPro" id="IPR036388">
    <property type="entry name" value="WH-like_DNA-bd_sf"/>
</dbReference>
<dbReference type="InterPro" id="IPR013324">
    <property type="entry name" value="RNA_pol_sigma_r3/r4-like"/>
</dbReference>
<evidence type="ECO:0000313" key="3">
    <source>
        <dbReference type="Proteomes" id="UP000256485"/>
    </source>
</evidence>
<dbReference type="CDD" id="cd00093">
    <property type="entry name" value="HTH_XRE"/>
    <property type="match status" value="1"/>
</dbReference>
<gene>
    <name evidence="2" type="ORF">DFJ64_2021</name>
</gene>